<organism evidence="2 3">
    <name type="scientific">Lacibacter luteus</name>
    <dbReference type="NCBI Taxonomy" id="2508719"/>
    <lineage>
        <taxon>Bacteria</taxon>
        <taxon>Pseudomonadati</taxon>
        <taxon>Bacteroidota</taxon>
        <taxon>Chitinophagia</taxon>
        <taxon>Chitinophagales</taxon>
        <taxon>Chitinophagaceae</taxon>
        <taxon>Lacibacter</taxon>
    </lineage>
</organism>
<name>A0A4Q1CMP7_9BACT</name>
<dbReference type="OrthoDB" id="671870at2"/>
<dbReference type="EMBL" id="SDHW01000001">
    <property type="protein sequence ID" value="RXK62348.1"/>
    <property type="molecule type" value="Genomic_DNA"/>
</dbReference>
<evidence type="ECO:0000256" key="1">
    <source>
        <dbReference type="SAM" id="Phobius"/>
    </source>
</evidence>
<sequence>MPNPKRKCMEDNQFEQKIGQEMAGFKLKPSDAVWQNVDAQLKEDRKRRRWVLFFLFAGLLLGGAGLFYIISGDGESKPTATHQTTINNTTVNKENKEADSKSTITLNEQQQENKAITNTATGTKIASLNEAEPQSINKQQQRPAAIVSVKGKDKKVTVTKSSIKLPVAKDQQQSKQFPAKEEVAIVSTEKKDEGAVVDTTTVVNTKSETTTSATIDHTVQTNADSVSTTAGMTPADSSTKTKNKWRVGLHVNTGIAQIRESVFPGVMSSSADASPLFGNNGGSGGPTSITVNQFTVKPALQFGAGVVVRKTILKKHAFVTGLQYQYSSYKVEQTQRVDSFYQTTNSFSTVMKTESSALFKTHSIAIPLEIEWKIASTSGGVFRLGTGLQQWFTLSSAKKGTVASAYRYSGTSLVAGRTATAKATTWQPVLQLAPLYEWSTKKQTSQLGLFFNYGLRPVYKTTASDYWWQTGVRYRFYFTK</sequence>
<keyword evidence="1" id="KW-0472">Membrane</keyword>
<dbReference type="AlphaFoldDB" id="A0A4Q1CMP7"/>
<gene>
    <name evidence="2" type="ORF">ESA94_04870</name>
</gene>
<feature type="transmembrane region" description="Helical" evidence="1">
    <location>
        <begin position="50"/>
        <end position="70"/>
    </location>
</feature>
<reference evidence="2 3" key="1">
    <citation type="submission" date="2019-01" db="EMBL/GenBank/DDBJ databases">
        <title>Lacibacter sp. strain TTM-7.</title>
        <authorList>
            <person name="Chen W.-M."/>
        </authorList>
    </citation>
    <scope>NUCLEOTIDE SEQUENCE [LARGE SCALE GENOMIC DNA]</scope>
    <source>
        <strain evidence="2 3">TTM-7</strain>
    </source>
</reference>
<protein>
    <submittedName>
        <fullName evidence="2">Uncharacterized protein</fullName>
    </submittedName>
</protein>
<keyword evidence="3" id="KW-1185">Reference proteome</keyword>
<keyword evidence="1" id="KW-1133">Transmembrane helix</keyword>
<evidence type="ECO:0000313" key="3">
    <source>
        <dbReference type="Proteomes" id="UP000290204"/>
    </source>
</evidence>
<accession>A0A4Q1CMP7</accession>
<comment type="caution">
    <text evidence="2">The sequence shown here is derived from an EMBL/GenBank/DDBJ whole genome shotgun (WGS) entry which is preliminary data.</text>
</comment>
<dbReference type="Proteomes" id="UP000290204">
    <property type="component" value="Unassembled WGS sequence"/>
</dbReference>
<keyword evidence="1" id="KW-0812">Transmembrane</keyword>
<evidence type="ECO:0000313" key="2">
    <source>
        <dbReference type="EMBL" id="RXK62348.1"/>
    </source>
</evidence>
<proteinExistence type="predicted"/>